<protein>
    <submittedName>
        <fullName evidence="2">Uncharacterized protein</fullName>
    </submittedName>
</protein>
<dbReference type="OrthoDB" id="10002886at2759"/>
<organism evidence="2 3">
    <name type="scientific">Oesophagostomum dentatum</name>
    <name type="common">Nodular worm</name>
    <dbReference type="NCBI Taxonomy" id="61180"/>
    <lineage>
        <taxon>Eukaryota</taxon>
        <taxon>Metazoa</taxon>
        <taxon>Ecdysozoa</taxon>
        <taxon>Nematoda</taxon>
        <taxon>Chromadorea</taxon>
        <taxon>Rhabditida</taxon>
        <taxon>Rhabditina</taxon>
        <taxon>Rhabditomorpha</taxon>
        <taxon>Strongyloidea</taxon>
        <taxon>Strongylidae</taxon>
        <taxon>Oesophagostomum</taxon>
    </lineage>
</organism>
<dbReference type="Proteomes" id="UP000053660">
    <property type="component" value="Unassembled WGS sequence"/>
</dbReference>
<keyword evidence="1" id="KW-0732">Signal</keyword>
<proteinExistence type="predicted"/>
<reference evidence="2 3" key="1">
    <citation type="submission" date="2014-03" db="EMBL/GenBank/DDBJ databases">
        <title>Draft genome of the hookworm Oesophagostomum dentatum.</title>
        <authorList>
            <person name="Mitreva M."/>
        </authorList>
    </citation>
    <scope>NUCLEOTIDE SEQUENCE [LARGE SCALE GENOMIC DNA]</scope>
    <source>
        <strain evidence="2 3">OD-Hann</strain>
    </source>
</reference>
<evidence type="ECO:0000313" key="3">
    <source>
        <dbReference type="Proteomes" id="UP000053660"/>
    </source>
</evidence>
<evidence type="ECO:0000256" key="1">
    <source>
        <dbReference type="SAM" id="SignalP"/>
    </source>
</evidence>
<keyword evidence="3" id="KW-1185">Reference proteome</keyword>
<feature type="chain" id="PRO_5002083467" evidence="1">
    <location>
        <begin position="26"/>
        <end position="102"/>
    </location>
</feature>
<name>A0A0B1TQV8_OESDE</name>
<accession>A0A0B1TQV8</accession>
<feature type="signal peptide" evidence="1">
    <location>
        <begin position="1"/>
        <end position="25"/>
    </location>
</feature>
<evidence type="ECO:0000313" key="2">
    <source>
        <dbReference type="EMBL" id="KHJ97780.1"/>
    </source>
</evidence>
<sequence>MLTSKFMIFEAAIVSVSHLISSLLAHQLVIQLIGSILCPCTSPPAGLEKILAAGECCGSCEIPDDVRIMMHHCLDASFQLLRFKEVSAQLTKKNLDAAHNHH</sequence>
<gene>
    <name evidence="2" type="ORF">OESDEN_02225</name>
</gene>
<dbReference type="EMBL" id="KN549399">
    <property type="protein sequence ID" value="KHJ97780.1"/>
    <property type="molecule type" value="Genomic_DNA"/>
</dbReference>
<dbReference type="AlphaFoldDB" id="A0A0B1TQV8"/>